<dbReference type="EMBL" id="QHCS01000004">
    <property type="protein sequence ID" value="RHX85017.1"/>
    <property type="molecule type" value="Genomic_DNA"/>
</dbReference>
<dbReference type="NCBIfam" id="NF047435">
    <property type="entry name" value="LA_2272_fam_lipo"/>
    <property type="match status" value="1"/>
</dbReference>
<keyword evidence="1" id="KW-0472">Membrane</keyword>
<dbReference type="RefSeq" id="WP_118982909.1">
    <property type="nucleotide sequence ID" value="NZ_QHCS01000004.1"/>
</dbReference>
<organism evidence="2 3">
    <name type="scientific">Leptospira stimsonii</name>
    <dbReference type="NCBI Taxonomy" id="2202203"/>
    <lineage>
        <taxon>Bacteria</taxon>
        <taxon>Pseudomonadati</taxon>
        <taxon>Spirochaetota</taxon>
        <taxon>Spirochaetia</taxon>
        <taxon>Leptospirales</taxon>
        <taxon>Leptospiraceae</taxon>
        <taxon>Leptospira</taxon>
    </lineage>
</organism>
<evidence type="ECO:0008006" key="4">
    <source>
        <dbReference type="Google" id="ProtNLM"/>
    </source>
</evidence>
<evidence type="ECO:0000313" key="2">
    <source>
        <dbReference type="EMBL" id="RHX85017.1"/>
    </source>
</evidence>
<keyword evidence="1" id="KW-1133">Transmembrane helix</keyword>
<dbReference type="Proteomes" id="UP000266669">
    <property type="component" value="Unassembled WGS sequence"/>
</dbReference>
<dbReference type="NCBIfam" id="NF047436">
    <property type="entry name" value="LA_2272_repeat"/>
    <property type="match status" value="1"/>
</dbReference>
<feature type="transmembrane region" description="Helical" evidence="1">
    <location>
        <begin position="200"/>
        <end position="220"/>
    </location>
</feature>
<comment type="caution">
    <text evidence="2">The sequence shown here is derived from an EMBL/GenBank/DDBJ whole genome shotgun (WGS) entry which is preliminary data.</text>
</comment>
<feature type="transmembrane region" description="Helical" evidence="1">
    <location>
        <begin position="20"/>
        <end position="42"/>
    </location>
</feature>
<protein>
    <recommendedName>
        <fullName evidence="4">PPE family protein</fullName>
    </recommendedName>
</protein>
<feature type="transmembrane region" description="Helical" evidence="1">
    <location>
        <begin position="136"/>
        <end position="154"/>
    </location>
</feature>
<dbReference type="InterPro" id="IPR058093">
    <property type="entry name" value="LA_2272-like"/>
</dbReference>
<keyword evidence="1" id="KW-0812">Transmembrane</keyword>
<evidence type="ECO:0000256" key="1">
    <source>
        <dbReference type="SAM" id="Phobius"/>
    </source>
</evidence>
<evidence type="ECO:0000313" key="3">
    <source>
        <dbReference type="Proteomes" id="UP000266669"/>
    </source>
</evidence>
<dbReference type="AlphaFoldDB" id="A0A8B3CR99"/>
<accession>A0A8B3CR99</accession>
<proteinExistence type="predicted"/>
<name>A0A8B3CR99_9LEPT</name>
<gene>
    <name evidence="2" type="ORF">DLM78_16495</name>
</gene>
<feature type="transmembrane region" description="Helical" evidence="1">
    <location>
        <begin position="166"/>
        <end position="188"/>
    </location>
</feature>
<sequence>MSQLSKLKPTFIVKSSCTLLFYRILIWIGFLSFVSNCAIGGIKGDKPLIKIPKDSNMEVLRINLMHGETNNLFGLNLGVSNEVRSDLTGIQIGILNRAMNGTVSIQIGVLNRLDGVGYAIRIGLYNRDGRFSMDPQILPVYLIGGFTIGALNVASDGGTNIGLMNLIAGGFNVGLINLLTHGVTIGLINHGFDKTFSLGIINFCEYGPLPVMILANYCFLRRD</sequence>
<reference evidence="3" key="1">
    <citation type="submission" date="2018-05" db="EMBL/GenBank/DDBJ databases">
        <title>Leptospira yasudae sp. nov. and Leptospira stimsonii sp. nov., two pathogenic species of the genus Leptospira isolated from environmental sources.</title>
        <authorList>
            <person name="Casanovas-Massana A."/>
            <person name="Hamond C."/>
            <person name="Santos L.A."/>
            <person name="Hacker K.P."/>
            <person name="Balassiano I."/>
            <person name="Medeiros M.A."/>
            <person name="Reis M.G."/>
            <person name="Ko A.I."/>
            <person name="Wunder E.A."/>
        </authorList>
    </citation>
    <scope>NUCLEOTIDE SEQUENCE [LARGE SCALE GENOMIC DNA]</scope>
    <source>
        <strain evidence="3">AMB6-RJ</strain>
    </source>
</reference>